<dbReference type="HOGENOM" id="CLU_080873_0_0_1"/>
<dbReference type="EMBL" id="EAAA01002029">
    <property type="status" value="NOT_ANNOTATED_CDS"/>
    <property type="molecule type" value="Genomic_DNA"/>
</dbReference>
<sequence>MELRHGHGEVGSDFNRHDLNLTSTGRGHYYSKGYYFPPSNFQRTINDELPPPLTAQDKVTPNDQVINHYDTTTGTTHNFKHIGGVLAHPSYKKSPGSWKVHYVKDNVEKLKVREWRRPLTMGFQSSEMKAKYTGDRGLSLDTNFKAGPQPFNLSQHHKSGPSQKVIASTQNKAMSAKPFFIRDKGTLSLNDMYFSSAQKAYRSFKREELLDYPKKDAPTYWECEEYPKAWGHGSKLNPLPKDSVPRERPPLRDPTWFPSASKIPRLPKPMVPVPHQGLNTLVAESYKKPSDVKVKEIFSCPVNTPWVIAKPGSKEIMSVPKMYKTEYMTYGGQRPVTVT</sequence>
<reference evidence="2" key="2">
    <citation type="journal article" date="2008" name="Genome Biol.">
        <title>Improved genome assembly and evidence-based global gene model set for the chordate Ciona intestinalis: new insight into intron and operon populations.</title>
        <authorList>
            <person name="Satou Y."/>
            <person name="Mineta K."/>
            <person name="Ogasawara M."/>
            <person name="Sasakura Y."/>
            <person name="Shoguchi E."/>
            <person name="Ueno K."/>
            <person name="Yamada L."/>
            <person name="Matsumoto J."/>
            <person name="Wasserscheid J."/>
            <person name="Dewar K."/>
            <person name="Wiley G.B."/>
            <person name="Macmil S.L."/>
            <person name="Roe B.A."/>
            <person name="Zeller R.W."/>
            <person name="Hastings K.E."/>
            <person name="Lemaire P."/>
            <person name="Lindquist E."/>
            <person name="Endo T."/>
            <person name="Hotta K."/>
            <person name="Inaba K."/>
        </authorList>
    </citation>
    <scope>NUCLEOTIDE SEQUENCE [LARGE SCALE GENOMIC DNA]</scope>
    <source>
        <strain evidence="2">wild type</strain>
    </source>
</reference>
<gene>
    <name evidence="2" type="primary">LOC100183262</name>
</gene>
<feature type="region of interest" description="Disordered" evidence="1">
    <location>
        <begin position="232"/>
        <end position="258"/>
    </location>
</feature>
<dbReference type="PANTHER" id="PTHR37404">
    <property type="entry name" value="HCG1796489"/>
    <property type="match status" value="1"/>
</dbReference>
<dbReference type="Proteomes" id="UP000008144">
    <property type="component" value="Chromosome 4"/>
</dbReference>
<name>F6SC79_CIOIN</name>
<reference evidence="2" key="3">
    <citation type="submission" date="2025-08" db="UniProtKB">
        <authorList>
            <consortium name="Ensembl"/>
        </authorList>
    </citation>
    <scope>IDENTIFICATION</scope>
</reference>
<evidence type="ECO:0000313" key="3">
    <source>
        <dbReference type="Proteomes" id="UP000008144"/>
    </source>
</evidence>
<dbReference type="InterPro" id="IPR053347">
    <property type="entry name" value="Axonemal_MT_stabilizer"/>
</dbReference>
<dbReference type="KEGG" id="cin:100183262"/>
<proteinExistence type="predicted"/>
<dbReference type="OMA" id="KAPGHWK"/>
<dbReference type="InParanoid" id="F6SC79"/>
<dbReference type="GeneTree" id="ENSGT00390000012322"/>
<evidence type="ECO:0000313" key="2">
    <source>
        <dbReference type="Ensembl" id="ENSCINP00000017915.3"/>
    </source>
</evidence>
<keyword evidence="3" id="KW-1185">Reference proteome</keyword>
<protein>
    <submittedName>
        <fullName evidence="2">Uncharacterized LOC100183262</fullName>
    </submittedName>
</protein>
<accession>A0A1W2W9J6</accession>
<evidence type="ECO:0000256" key="1">
    <source>
        <dbReference type="SAM" id="MobiDB-lite"/>
    </source>
</evidence>
<dbReference type="RefSeq" id="XP_002127101.1">
    <property type="nucleotide sequence ID" value="XM_002127065.5"/>
</dbReference>
<dbReference type="PANTHER" id="PTHR37404:SF1">
    <property type="entry name" value="HCG1796489"/>
    <property type="match status" value="1"/>
</dbReference>
<dbReference type="AlphaFoldDB" id="F6SC79"/>
<accession>F6SC79</accession>
<dbReference type="GeneID" id="100183262"/>
<reference evidence="2" key="4">
    <citation type="submission" date="2025-09" db="UniProtKB">
        <authorList>
            <consortium name="Ensembl"/>
        </authorList>
    </citation>
    <scope>IDENTIFICATION</scope>
</reference>
<organism evidence="2 3">
    <name type="scientific">Ciona intestinalis</name>
    <name type="common">Transparent sea squirt</name>
    <name type="synonym">Ascidia intestinalis</name>
    <dbReference type="NCBI Taxonomy" id="7719"/>
    <lineage>
        <taxon>Eukaryota</taxon>
        <taxon>Metazoa</taxon>
        <taxon>Chordata</taxon>
        <taxon>Tunicata</taxon>
        <taxon>Ascidiacea</taxon>
        <taxon>Phlebobranchia</taxon>
        <taxon>Cionidae</taxon>
        <taxon>Ciona</taxon>
    </lineage>
</organism>
<dbReference type="OrthoDB" id="382863at2759"/>
<dbReference type="Ensembl" id="ENSCINT00000017915.3">
    <property type="protein sequence ID" value="ENSCINP00000017915.3"/>
    <property type="gene ID" value="ENSCING00000008802.3"/>
</dbReference>
<reference evidence="3" key="1">
    <citation type="journal article" date="2002" name="Science">
        <title>The draft genome of Ciona intestinalis: insights into chordate and vertebrate origins.</title>
        <authorList>
            <person name="Dehal P."/>
            <person name="Satou Y."/>
            <person name="Campbell R.K."/>
            <person name="Chapman J."/>
            <person name="Degnan B."/>
            <person name="De Tomaso A."/>
            <person name="Davidson B."/>
            <person name="Di Gregorio A."/>
            <person name="Gelpke M."/>
            <person name="Goodstein D.M."/>
            <person name="Harafuji N."/>
            <person name="Hastings K.E."/>
            <person name="Ho I."/>
            <person name="Hotta K."/>
            <person name="Huang W."/>
            <person name="Kawashima T."/>
            <person name="Lemaire P."/>
            <person name="Martinez D."/>
            <person name="Meinertzhagen I.A."/>
            <person name="Necula S."/>
            <person name="Nonaka M."/>
            <person name="Putnam N."/>
            <person name="Rash S."/>
            <person name="Saiga H."/>
            <person name="Satake M."/>
            <person name="Terry A."/>
            <person name="Yamada L."/>
            <person name="Wang H.G."/>
            <person name="Awazu S."/>
            <person name="Azumi K."/>
            <person name="Boore J."/>
            <person name="Branno M."/>
            <person name="Chin-Bow S."/>
            <person name="DeSantis R."/>
            <person name="Doyle S."/>
            <person name="Francino P."/>
            <person name="Keys D.N."/>
            <person name="Haga S."/>
            <person name="Hayashi H."/>
            <person name="Hino K."/>
            <person name="Imai K.S."/>
            <person name="Inaba K."/>
            <person name="Kano S."/>
            <person name="Kobayashi K."/>
            <person name="Kobayashi M."/>
            <person name="Lee B.I."/>
            <person name="Makabe K.W."/>
            <person name="Manohar C."/>
            <person name="Matassi G."/>
            <person name="Medina M."/>
            <person name="Mochizuki Y."/>
            <person name="Mount S."/>
            <person name="Morishita T."/>
            <person name="Miura S."/>
            <person name="Nakayama A."/>
            <person name="Nishizaka S."/>
            <person name="Nomoto H."/>
            <person name="Ohta F."/>
            <person name="Oishi K."/>
            <person name="Rigoutsos I."/>
            <person name="Sano M."/>
            <person name="Sasaki A."/>
            <person name="Sasakura Y."/>
            <person name="Shoguchi E."/>
            <person name="Shin-i T."/>
            <person name="Spagnuolo A."/>
            <person name="Stainier D."/>
            <person name="Suzuki M.M."/>
            <person name="Tassy O."/>
            <person name="Takatori N."/>
            <person name="Tokuoka M."/>
            <person name="Yagi K."/>
            <person name="Yoshizaki F."/>
            <person name="Wada S."/>
            <person name="Zhang C."/>
            <person name="Hyatt P.D."/>
            <person name="Larimer F."/>
            <person name="Detter C."/>
            <person name="Doggett N."/>
            <person name="Glavina T."/>
            <person name="Hawkins T."/>
            <person name="Richardson P."/>
            <person name="Lucas S."/>
            <person name="Kohara Y."/>
            <person name="Levine M."/>
            <person name="Satoh N."/>
            <person name="Rokhsar D.S."/>
        </authorList>
    </citation>
    <scope>NUCLEOTIDE SEQUENCE [LARGE SCALE GENOMIC DNA]</scope>
</reference>